<dbReference type="InterPro" id="IPR003959">
    <property type="entry name" value="ATPase_AAA_core"/>
</dbReference>
<dbReference type="Pfam" id="PF02861">
    <property type="entry name" value="Clp_N"/>
    <property type="match status" value="1"/>
</dbReference>
<evidence type="ECO:0000256" key="6">
    <source>
        <dbReference type="ARBA" id="ARBA00022840"/>
    </source>
</evidence>
<evidence type="ECO:0000256" key="10">
    <source>
        <dbReference type="ARBA" id="ARBA00026057"/>
    </source>
</evidence>
<dbReference type="SUPFAM" id="SSF52540">
    <property type="entry name" value="P-loop containing nucleoside triphosphate hydrolases"/>
    <property type="match status" value="2"/>
</dbReference>
<dbReference type="PROSITE" id="PS00870">
    <property type="entry name" value="CLPAB_1"/>
    <property type="match status" value="1"/>
</dbReference>
<dbReference type="InterPro" id="IPR050130">
    <property type="entry name" value="ClpA_ClpB"/>
</dbReference>
<dbReference type="InterPro" id="IPR004176">
    <property type="entry name" value="Clp_R_N"/>
</dbReference>
<keyword evidence="13" id="KW-0963">Cytoplasm</keyword>
<keyword evidence="16" id="KW-1185">Reference proteome</keyword>
<dbReference type="GO" id="GO:0005737">
    <property type="term" value="C:cytoplasm"/>
    <property type="evidence" value="ECO:0007669"/>
    <property type="project" value="UniProtKB-SubCell"/>
</dbReference>
<evidence type="ECO:0000256" key="7">
    <source>
        <dbReference type="ARBA" id="ARBA00023054"/>
    </source>
</evidence>
<evidence type="ECO:0000256" key="11">
    <source>
        <dbReference type="PROSITE-ProRule" id="PRU01251"/>
    </source>
</evidence>
<dbReference type="InterPro" id="IPR041546">
    <property type="entry name" value="ClpA/ClpB_AAA_lid"/>
</dbReference>
<dbReference type="PROSITE" id="PS51903">
    <property type="entry name" value="CLP_R"/>
    <property type="match status" value="1"/>
</dbReference>
<dbReference type="EMBL" id="VZZJ01000001">
    <property type="protein sequence ID" value="KAB1076166.1"/>
    <property type="molecule type" value="Genomic_DNA"/>
</dbReference>
<dbReference type="CDD" id="cd00009">
    <property type="entry name" value="AAA"/>
    <property type="match status" value="1"/>
</dbReference>
<evidence type="ECO:0000256" key="4">
    <source>
        <dbReference type="ARBA" id="ARBA00022737"/>
    </source>
</evidence>
<feature type="domain" description="Clp R" evidence="14">
    <location>
        <begin position="3"/>
        <end position="147"/>
    </location>
</feature>
<dbReference type="InterPro" id="IPR018368">
    <property type="entry name" value="ClpA/B_CS1"/>
</dbReference>
<comment type="caution">
    <text evidence="15">The sequence shown here is derived from an EMBL/GenBank/DDBJ whole genome shotgun (WGS) entry which is preliminary data.</text>
</comment>
<keyword evidence="4 11" id="KW-0677">Repeat</keyword>
<evidence type="ECO:0000313" key="15">
    <source>
        <dbReference type="EMBL" id="KAB1076166.1"/>
    </source>
</evidence>
<dbReference type="Gene3D" id="1.10.1780.10">
    <property type="entry name" value="Clp, N-terminal domain"/>
    <property type="match status" value="1"/>
</dbReference>
<evidence type="ECO:0000256" key="5">
    <source>
        <dbReference type="ARBA" id="ARBA00022741"/>
    </source>
</evidence>
<dbReference type="GO" id="GO:0016887">
    <property type="term" value="F:ATP hydrolysis activity"/>
    <property type="evidence" value="ECO:0007669"/>
    <property type="project" value="InterPro"/>
</dbReference>
<dbReference type="Pfam" id="PF07724">
    <property type="entry name" value="AAA_2"/>
    <property type="match status" value="1"/>
</dbReference>
<feature type="coiled-coil region" evidence="13">
    <location>
        <begin position="413"/>
        <end position="493"/>
    </location>
</feature>
<dbReference type="InterPro" id="IPR017730">
    <property type="entry name" value="Chaperonin_ClpB"/>
</dbReference>
<dbReference type="RefSeq" id="WP_150961130.1">
    <property type="nucleotide sequence ID" value="NZ_VZZJ01000001.1"/>
</dbReference>
<keyword evidence="6 12" id="KW-0067">ATP-binding</keyword>
<evidence type="ECO:0000259" key="14">
    <source>
        <dbReference type="PROSITE" id="PS51903"/>
    </source>
</evidence>
<dbReference type="SMART" id="SM00382">
    <property type="entry name" value="AAA"/>
    <property type="match status" value="2"/>
</dbReference>
<dbReference type="PANTHER" id="PTHR11638">
    <property type="entry name" value="ATP-DEPENDENT CLP PROTEASE"/>
    <property type="match status" value="1"/>
</dbReference>
<accession>A0A6N6MYF7</accession>
<dbReference type="FunFam" id="3.40.50.300:FF:000025">
    <property type="entry name" value="ATP-dependent Clp protease subunit"/>
    <property type="match status" value="1"/>
</dbReference>
<gene>
    <name evidence="13 15" type="primary">clpB</name>
    <name evidence="15" type="ORF">F6X51_01085</name>
</gene>
<proteinExistence type="inferred from homology"/>
<evidence type="ECO:0000256" key="9">
    <source>
        <dbReference type="ARBA" id="ARBA00025613"/>
    </source>
</evidence>
<evidence type="ECO:0000256" key="12">
    <source>
        <dbReference type="RuleBase" id="RU004432"/>
    </source>
</evidence>
<comment type="subunit">
    <text evidence="10">Homohexamer. The oligomerization is ATP-dependent.</text>
</comment>
<dbReference type="Proteomes" id="UP000441523">
    <property type="component" value="Unassembled WGS sequence"/>
</dbReference>
<dbReference type="CDD" id="cd19499">
    <property type="entry name" value="RecA-like_ClpB_Hsp104-like"/>
    <property type="match status" value="1"/>
</dbReference>
<evidence type="ECO:0000256" key="2">
    <source>
        <dbReference type="ARBA" id="ARBA00008675"/>
    </source>
</evidence>
<dbReference type="GO" id="GO:0034605">
    <property type="term" value="P:cellular response to heat"/>
    <property type="evidence" value="ECO:0007669"/>
    <property type="project" value="TreeGrafter"/>
</dbReference>
<dbReference type="PANTHER" id="PTHR11638:SF18">
    <property type="entry name" value="HEAT SHOCK PROTEIN 104"/>
    <property type="match status" value="1"/>
</dbReference>
<evidence type="ECO:0000256" key="3">
    <source>
        <dbReference type="ARBA" id="ARBA00017574"/>
    </source>
</evidence>
<keyword evidence="5 12" id="KW-0547">Nucleotide-binding</keyword>
<dbReference type="Gene3D" id="1.10.8.60">
    <property type="match status" value="1"/>
</dbReference>
<dbReference type="InterPro" id="IPR028299">
    <property type="entry name" value="ClpA/B_CS2"/>
</dbReference>
<dbReference type="FunFam" id="3.40.50.300:FF:000010">
    <property type="entry name" value="Chaperone clpB 1, putative"/>
    <property type="match status" value="1"/>
</dbReference>
<comment type="subcellular location">
    <subcellularLocation>
        <location evidence="1 13">Cytoplasm</location>
    </subcellularLocation>
</comment>
<dbReference type="GO" id="GO:0005524">
    <property type="term" value="F:ATP binding"/>
    <property type="evidence" value="ECO:0007669"/>
    <property type="project" value="UniProtKB-UniRule"/>
</dbReference>
<dbReference type="InterPro" id="IPR036628">
    <property type="entry name" value="Clp_N_dom_sf"/>
</dbReference>
<dbReference type="Pfam" id="PF10431">
    <property type="entry name" value="ClpB_D2-small"/>
    <property type="match status" value="1"/>
</dbReference>
<keyword evidence="13" id="KW-0346">Stress response</keyword>
<comment type="function">
    <text evidence="9">Part of a stress-induced multi-chaperone system, it is involved in the recovery of the cell from heat-induced damage, in cooperation with DnaK, DnaJ and GrpE. Acts before DnaK, in the processing of protein aggregates. Protein binding stimulates the ATPase activity; ATP hydrolysis unfolds the denatured protein aggregates, which probably helps expose new hydrophobic binding sites on the surface of ClpB-bound aggregates, contributing to the solubilization and refolding of denatured protein aggregates by DnaK.</text>
</comment>
<dbReference type="FunFam" id="1.10.8.60:FF:000017">
    <property type="entry name" value="ATP-dependent chaperone ClpB"/>
    <property type="match status" value="1"/>
</dbReference>
<name>A0A6N6MYF7_9HYPH</name>
<dbReference type="InterPro" id="IPR003593">
    <property type="entry name" value="AAA+_ATPase"/>
</dbReference>
<dbReference type="PRINTS" id="PR00300">
    <property type="entry name" value="CLPPROTEASEA"/>
</dbReference>
<reference evidence="15 16" key="1">
    <citation type="submission" date="2019-09" db="EMBL/GenBank/DDBJ databases">
        <title>YIM 132548 draft genome.</title>
        <authorList>
            <person name="Jiang L."/>
        </authorList>
    </citation>
    <scope>NUCLEOTIDE SEQUENCE [LARGE SCALE GENOMIC DNA]</scope>
    <source>
        <strain evidence="15 16">YIM 132548</strain>
    </source>
</reference>
<dbReference type="SUPFAM" id="SSF81923">
    <property type="entry name" value="Double Clp-N motif"/>
    <property type="match status" value="1"/>
</dbReference>
<dbReference type="Pfam" id="PF17871">
    <property type="entry name" value="AAA_lid_9"/>
    <property type="match status" value="1"/>
</dbReference>
<comment type="subunit">
    <text evidence="13">Homohexamer; The oligomerization is ATP-dependent.</text>
</comment>
<evidence type="ECO:0000313" key="16">
    <source>
        <dbReference type="Proteomes" id="UP000441523"/>
    </source>
</evidence>
<dbReference type="Gene3D" id="3.40.50.300">
    <property type="entry name" value="P-loop containing nucleotide triphosphate hydrolases"/>
    <property type="match status" value="3"/>
</dbReference>
<dbReference type="InterPro" id="IPR019489">
    <property type="entry name" value="Clp_ATPase_C"/>
</dbReference>
<dbReference type="AlphaFoldDB" id="A0A6N6MYF7"/>
<dbReference type="NCBIfam" id="TIGR03346">
    <property type="entry name" value="chaperone_ClpB"/>
    <property type="match status" value="1"/>
</dbReference>
<protein>
    <recommendedName>
        <fullName evidence="3 13">Chaperone protein ClpB</fullName>
    </recommendedName>
</protein>
<sequence length="876" mass="95563">MNFEKYTERARGFVQAAQNLAMREGHPQLQPGHLLKVLLDDPEGLCAGLIDGAGGQSRVALAQTEGWLAKQPKVSGNAAPPQATRELVRLFDTAEKAAEKAGDSYVTVERLLLALAVEKETEAGRALAAAGVTPASLNAAINALRKGRTADNASAENAYDALKKYARDLTEAAREGKLDPVIGRDEEIRRTIQVLSRRTKNNPVLIGEPGVGKTAIVEGLALRIINGDVPESLREKSLLALDMGSLIAGAKYRGEFEERLKGVLSEVTAAEGGIILFIDEMHTLVGAGKADGAMDASNLLKPALARGELHCVGATTLDEYRKHVEKDAALARRFQPVFVSEPTVEDTVSILRGIKEKYEQHHGVRIQDSALVAAATLSNRYITDRFLPDKAIDLVDEAGSRLRMQVDSKPEELDNVDREIVRLKIEAEALKKEPDSASRDRLVRLEKELADLEEQSASITARWKAEKDKLGAAAELKKKLDEARTELAGAQRQGQYQRAGELAYGVIPGLEKQLGAIEAQAESAVARDGMVEEAVTPAHIAGVVSRWTGVPVDKMLEGEREKLLAMEDALSRRVVGQREAVEAVSTAVRRARAGLQDPNRPIGSFMFLGPTGVGKTELTKALAGFLFDDDTALVRIDMSEYMEKHAVARLIGAPPGYVGYEEGGALTEAVRRRPYQVVLFDEVEKAHPDVFNVLLQVLDDGRLTDGQGRTVDFRNTLLIMTSNLGAEYLVNQREGEDSDAVRDEVMGVVRSHFRPEFLNRVDEIILFHRLARGEMGAIVDIQLHRLEKLLEDRKLALEVDGEARAWLADKGYDPAYGARPLKRVIQKNVQDPLAELILSGKVHDGETVPVHLGPMGLMIGDVAVGAERRPANVTLN</sequence>
<dbReference type="GO" id="GO:0042026">
    <property type="term" value="P:protein refolding"/>
    <property type="evidence" value="ECO:0007669"/>
    <property type="project" value="UniProtKB-UniRule"/>
</dbReference>
<keyword evidence="8 12" id="KW-0143">Chaperone</keyword>
<evidence type="ECO:0000256" key="13">
    <source>
        <dbReference type="RuleBase" id="RU362034"/>
    </source>
</evidence>
<dbReference type="FunFam" id="3.40.50.300:FF:000120">
    <property type="entry name" value="ATP-dependent chaperone ClpB"/>
    <property type="match status" value="1"/>
</dbReference>
<comment type="similarity">
    <text evidence="2 12">Belongs to the ClpA/ClpB family.</text>
</comment>
<evidence type="ECO:0000256" key="8">
    <source>
        <dbReference type="ARBA" id="ARBA00023186"/>
    </source>
</evidence>
<keyword evidence="7 13" id="KW-0175">Coiled coil</keyword>
<dbReference type="SMART" id="SM01086">
    <property type="entry name" value="ClpB_D2-small"/>
    <property type="match status" value="1"/>
</dbReference>
<dbReference type="Pfam" id="PF00004">
    <property type="entry name" value="AAA"/>
    <property type="match status" value="1"/>
</dbReference>
<dbReference type="PROSITE" id="PS00871">
    <property type="entry name" value="CLPAB_2"/>
    <property type="match status" value="1"/>
</dbReference>
<dbReference type="InterPro" id="IPR027417">
    <property type="entry name" value="P-loop_NTPase"/>
</dbReference>
<evidence type="ECO:0000256" key="1">
    <source>
        <dbReference type="ARBA" id="ARBA00004496"/>
    </source>
</evidence>
<organism evidence="15 16">
    <name type="scientific">Methylobacterium planeticum</name>
    <dbReference type="NCBI Taxonomy" id="2615211"/>
    <lineage>
        <taxon>Bacteria</taxon>
        <taxon>Pseudomonadati</taxon>
        <taxon>Pseudomonadota</taxon>
        <taxon>Alphaproteobacteria</taxon>
        <taxon>Hyphomicrobiales</taxon>
        <taxon>Methylobacteriaceae</taxon>
        <taxon>Methylobacterium</taxon>
    </lineage>
</organism>
<dbReference type="InterPro" id="IPR001270">
    <property type="entry name" value="ClpA/B"/>
</dbReference>